<dbReference type="SUPFAM" id="SSF53474">
    <property type="entry name" value="alpha/beta-Hydrolases"/>
    <property type="match status" value="1"/>
</dbReference>
<comment type="caution">
    <text evidence="4">The sequence shown here is derived from an EMBL/GenBank/DDBJ whole genome shotgun (WGS) entry which is preliminary data.</text>
</comment>
<dbReference type="OrthoDB" id="8480037at2"/>
<organism evidence="4 5">
    <name type="scientific">Micromonospora craterilacus</name>
    <dbReference type="NCBI Taxonomy" id="1655439"/>
    <lineage>
        <taxon>Bacteria</taxon>
        <taxon>Bacillati</taxon>
        <taxon>Actinomycetota</taxon>
        <taxon>Actinomycetes</taxon>
        <taxon>Micromonosporales</taxon>
        <taxon>Micromonosporaceae</taxon>
        <taxon>Micromonospora</taxon>
    </lineage>
</organism>
<dbReference type="InterPro" id="IPR012223">
    <property type="entry name" value="TEII"/>
</dbReference>
<dbReference type="GO" id="GO:0008610">
    <property type="term" value="P:lipid biosynthetic process"/>
    <property type="evidence" value="ECO:0007669"/>
    <property type="project" value="TreeGrafter"/>
</dbReference>
<dbReference type="SMART" id="SM00824">
    <property type="entry name" value="PKS_TE"/>
    <property type="match status" value="1"/>
</dbReference>
<evidence type="ECO:0000313" key="4">
    <source>
        <dbReference type="EMBL" id="PZG21826.1"/>
    </source>
</evidence>
<evidence type="ECO:0000313" key="5">
    <source>
        <dbReference type="Proteomes" id="UP000248924"/>
    </source>
</evidence>
<dbReference type="Pfam" id="PF00975">
    <property type="entry name" value="Thioesterase"/>
    <property type="match status" value="1"/>
</dbReference>
<protein>
    <submittedName>
        <fullName evidence="4">Thioesterase</fullName>
    </submittedName>
</protein>
<evidence type="ECO:0000256" key="2">
    <source>
        <dbReference type="ARBA" id="ARBA00022801"/>
    </source>
</evidence>
<evidence type="ECO:0000259" key="3">
    <source>
        <dbReference type="SMART" id="SM00824"/>
    </source>
</evidence>
<dbReference type="AlphaFoldDB" id="A0A2W2EC15"/>
<dbReference type="EMBL" id="POTY01000025">
    <property type="protein sequence ID" value="PZG21826.1"/>
    <property type="molecule type" value="Genomic_DNA"/>
</dbReference>
<dbReference type="Gene3D" id="3.40.50.1820">
    <property type="entry name" value="alpha/beta hydrolase"/>
    <property type="match status" value="1"/>
</dbReference>
<dbReference type="InterPro" id="IPR001031">
    <property type="entry name" value="Thioesterase"/>
</dbReference>
<comment type="similarity">
    <text evidence="1">Belongs to the thioesterase family.</text>
</comment>
<feature type="domain" description="Thioesterase TesA-like" evidence="3">
    <location>
        <begin position="25"/>
        <end position="248"/>
    </location>
</feature>
<proteinExistence type="inferred from homology"/>
<gene>
    <name evidence="4" type="ORF">C1I95_06705</name>
</gene>
<dbReference type="InterPro" id="IPR029058">
    <property type="entry name" value="AB_hydrolase_fold"/>
</dbReference>
<reference evidence="4 5" key="1">
    <citation type="submission" date="2018-01" db="EMBL/GenBank/DDBJ databases">
        <title>Draft genome sequence of Jishengella sp. NA12.</title>
        <authorList>
            <person name="Sahin N."/>
            <person name="Ay H."/>
            <person name="Saygin H."/>
        </authorList>
    </citation>
    <scope>NUCLEOTIDE SEQUENCE [LARGE SCALE GENOMIC DNA]</scope>
    <source>
        <strain evidence="4 5">NA12</strain>
    </source>
</reference>
<sequence length="252" mass="27952">MTARPQGNPWLRRFHDVPTSRLTLVCFPHAGGSAGFFHPMSASAKHALQVVALQYPGRQDRSGEPLLTTLSELADQAYDALRPLMGRPLAFFGHSMGATLAFEVAVRMRQRLENSPVALFASGSRAPCRPRLTDAVHLRDDNGLVAELAALNGTDPRLLREPDLLRIILPVLRADYMAVETYRYEVSLKLDCPIIALVGDADSKVEVADARAWREHSTGPFELRTFPGGHFYLTDHRTQITDLVINQLLYPA</sequence>
<name>A0A2W2EC15_9ACTN</name>
<keyword evidence="2" id="KW-0378">Hydrolase</keyword>
<dbReference type="InterPro" id="IPR020802">
    <property type="entry name" value="TesA-like"/>
</dbReference>
<keyword evidence="5" id="KW-1185">Reference proteome</keyword>
<dbReference type="GO" id="GO:0016787">
    <property type="term" value="F:hydrolase activity"/>
    <property type="evidence" value="ECO:0007669"/>
    <property type="project" value="UniProtKB-KW"/>
</dbReference>
<dbReference type="PANTHER" id="PTHR11487:SF0">
    <property type="entry name" value="S-ACYL FATTY ACID SYNTHASE THIOESTERASE, MEDIUM CHAIN"/>
    <property type="match status" value="1"/>
</dbReference>
<dbReference type="PANTHER" id="PTHR11487">
    <property type="entry name" value="THIOESTERASE"/>
    <property type="match status" value="1"/>
</dbReference>
<dbReference type="Proteomes" id="UP000248924">
    <property type="component" value="Unassembled WGS sequence"/>
</dbReference>
<accession>A0A2W2EC15</accession>
<evidence type="ECO:0000256" key="1">
    <source>
        <dbReference type="ARBA" id="ARBA00007169"/>
    </source>
</evidence>